<evidence type="ECO:0000256" key="5">
    <source>
        <dbReference type="PROSITE-ProRule" id="PRU00309"/>
    </source>
</evidence>
<dbReference type="InterPro" id="IPR006612">
    <property type="entry name" value="THAP_Znf"/>
</dbReference>
<dbReference type="PROSITE" id="PS50950">
    <property type="entry name" value="ZF_THAP"/>
    <property type="match status" value="1"/>
</dbReference>
<dbReference type="SUPFAM" id="SSF57716">
    <property type="entry name" value="Glucocorticoid receptor-like (DNA-binding domain)"/>
    <property type="match status" value="1"/>
</dbReference>
<keyword evidence="4 5" id="KW-0238">DNA-binding</keyword>
<dbReference type="Pfam" id="PF05485">
    <property type="entry name" value="THAP"/>
    <property type="match status" value="1"/>
</dbReference>
<dbReference type="InterPro" id="IPR038441">
    <property type="entry name" value="THAP_Znf_sf"/>
</dbReference>
<dbReference type="GO" id="GO:0043565">
    <property type="term" value="F:sequence-specific DNA binding"/>
    <property type="evidence" value="ECO:0007669"/>
    <property type="project" value="InterPro"/>
</dbReference>
<dbReference type="GO" id="GO:0008270">
    <property type="term" value="F:zinc ion binding"/>
    <property type="evidence" value="ECO:0007669"/>
    <property type="project" value="UniProtKB-KW"/>
</dbReference>
<dbReference type="InterPro" id="IPR026516">
    <property type="entry name" value="THAP1/10"/>
</dbReference>
<keyword evidence="9" id="KW-1185">Reference proteome</keyword>
<evidence type="ECO:0000313" key="8">
    <source>
        <dbReference type="EMBL" id="CAH1154959.1"/>
    </source>
</evidence>
<feature type="domain" description="THAP-type" evidence="7">
    <location>
        <begin position="1"/>
        <end position="89"/>
    </location>
</feature>
<evidence type="ECO:0000256" key="2">
    <source>
        <dbReference type="ARBA" id="ARBA00022771"/>
    </source>
</evidence>
<keyword evidence="3" id="KW-0862">Zinc</keyword>
<proteinExistence type="predicted"/>
<dbReference type="OrthoDB" id="8948150at2759"/>
<reference evidence="8" key="1">
    <citation type="submission" date="2022-01" db="EMBL/GenBank/DDBJ databases">
        <authorList>
            <person name="King R."/>
        </authorList>
    </citation>
    <scope>NUCLEOTIDE SEQUENCE</scope>
</reference>
<evidence type="ECO:0000313" key="9">
    <source>
        <dbReference type="Proteomes" id="UP001153737"/>
    </source>
</evidence>
<evidence type="ECO:0000256" key="3">
    <source>
        <dbReference type="ARBA" id="ARBA00022833"/>
    </source>
</evidence>
<reference evidence="8" key="2">
    <citation type="submission" date="2022-10" db="EMBL/GenBank/DDBJ databases">
        <authorList>
            <consortium name="ENA_rothamsted_submissions"/>
            <consortium name="culmorum"/>
            <person name="King R."/>
        </authorList>
    </citation>
    <scope>NUCLEOTIDE SEQUENCE</scope>
</reference>
<dbReference type="Proteomes" id="UP001153737">
    <property type="component" value="Chromosome 17"/>
</dbReference>
<organism evidence="8 9">
    <name type="scientific">Phaedon cochleariae</name>
    <name type="common">Mustard beetle</name>
    <dbReference type="NCBI Taxonomy" id="80249"/>
    <lineage>
        <taxon>Eukaryota</taxon>
        <taxon>Metazoa</taxon>
        <taxon>Ecdysozoa</taxon>
        <taxon>Arthropoda</taxon>
        <taxon>Hexapoda</taxon>
        <taxon>Insecta</taxon>
        <taxon>Pterygota</taxon>
        <taxon>Neoptera</taxon>
        <taxon>Endopterygota</taxon>
        <taxon>Coleoptera</taxon>
        <taxon>Polyphaga</taxon>
        <taxon>Cucujiformia</taxon>
        <taxon>Chrysomeloidea</taxon>
        <taxon>Chrysomelidae</taxon>
        <taxon>Chrysomelinae</taxon>
        <taxon>Chrysomelini</taxon>
        <taxon>Phaedon</taxon>
    </lineage>
</organism>
<feature type="region of interest" description="Disordered" evidence="6">
    <location>
        <begin position="97"/>
        <end position="117"/>
    </location>
</feature>
<accession>A0A9P0GSS1</accession>
<keyword evidence="1" id="KW-0479">Metal-binding</keyword>
<evidence type="ECO:0000256" key="4">
    <source>
        <dbReference type="ARBA" id="ARBA00023125"/>
    </source>
</evidence>
<evidence type="ECO:0000259" key="7">
    <source>
        <dbReference type="PROSITE" id="PS50950"/>
    </source>
</evidence>
<dbReference type="AlphaFoldDB" id="A0A9P0GSS1"/>
<protein>
    <recommendedName>
        <fullName evidence="7">THAP-type domain-containing protein</fullName>
    </recommendedName>
</protein>
<dbReference type="PANTHER" id="PTHR46600:SF11">
    <property type="entry name" value="THAP DOMAIN-CONTAINING PROTEIN 10"/>
    <property type="match status" value="1"/>
</dbReference>
<dbReference type="EMBL" id="OU896723">
    <property type="protein sequence ID" value="CAH1154959.1"/>
    <property type="molecule type" value="Genomic_DNA"/>
</dbReference>
<dbReference type="PANTHER" id="PTHR46600">
    <property type="entry name" value="THAP DOMAIN-CONTAINING"/>
    <property type="match status" value="1"/>
</dbReference>
<gene>
    <name evidence="8" type="ORF">PHAECO_LOCUS5562</name>
</gene>
<evidence type="ECO:0000256" key="6">
    <source>
        <dbReference type="SAM" id="MobiDB-lite"/>
    </source>
</evidence>
<name>A0A9P0GSS1_PHACE</name>
<sequence>MSRKGGTVCVVRGCSSRTGGDTSLFSFPKDPVRAECWLRKCNREDLLDKSVDALHRNFKVCEKHFENKYITQAGGTRKHLFQQAVPTIFPHGSKHSLELEVDNSEERPKKVTLISGE</sequence>
<dbReference type="SMART" id="SM00692">
    <property type="entry name" value="DM3"/>
    <property type="match status" value="1"/>
</dbReference>
<dbReference type="Gene3D" id="6.20.210.20">
    <property type="entry name" value="THAP domain"/>
    <property type="match status" value="1"/>
</dbReference>
<keyword evidence="2 5" id="KW-0863">Zinc-finger</keyword>
<evidence type="ECO:0000256" key="1">
    <source>
        <dbReference type="ARBA" id="ARBA00022723"/>
    </source>
</evidence>
<dbReference type="SMART" id="SM00980">
    <property type="entry name" value="THAP"/>
    <property type="match status" value="1"/>
</dbReference>